<gene>
    <name evidence="2" type="ORF">LSALG_LOCUS36190</name>
</gene>
<evidence type="ECO:0000313" key="3">
    <source>
        <dbReference type="Proteomes" id="UP001177003"/>
    </source>
</evidence>
<dbReference type="PANTHER" id="PTHR14449:SF2">
    <property type="entry name" value="FANCONI ANEMIA GROUP F PROTEIN"/>
    <property type="match status" value="1"/>
</dbReference>
<organism evidence="2 3">
    <name type="scientific">Lactuca saligna</name>
    <name type="common">Willowleaf lettuce</name>
    <dbReference type="NCBI Taxonomy" id="75948"/>
    <lineage>
        <taxon>Eukaryota</taxon>
        <taxon>Viridiplantae</taxon>
        <taxon>Streptophyta</taxon>
        <taxon>Embryophyta</taxon>
        <taxon>Tracheophyta</taxon>
        <taxon>Spermatophyta</taxon>
        <taxon>Magnoliopsida</taxon>
        <taxon>eudicotyledons</taxon>
        <taxon>Gunneridae</taxon>
        <taxon>Pentapetalae</taxon>
        <taxon>asterids</taxon>
        <taxon>campanulids</taxon>
        <taxon>Asterales</taxon>
        <taxon>Asteraceae</taxon>
        <taxon>Cichorioideae</taxon>
        <taxon>Cichorieae</taxon>
        <taxon>Lactucinae</taxon>
        <taxon>Lactuca</taxon>
    </lineage>
</organism>
<accession>A0AA36EL30</accession>
<protein>
    <submittedName>
        <fullName evidence="2">Uncharacterized protein</fullName>
    </submittedName>
</protein>
<keyword evidence="3" id="KW-1185">Reference proteome</keyword>
<evidence type="ECO:0000313" key="2">
    <source>
        <dbReference type="EMBL" id="CAI9297370.1"/>
    </source>
</evidence>
<dbReference type="GO" id="GO:0036297">
    <property type="term" value="P:interstrand cross-link repair"/>
    <property type="evidence" value="ECO:0007669"/>
    <property type="project" value="InterPro"/>
</dbReference>
<dbReference type="PANTHER" id="PTHR14449">
    <property type="entry name" value="FANCONI ANEMIA GROUP F PROTEIN FANCF"/>
    <property type="match status" value="1"/>
</dbReference>
<dbReference type="InterPro" id="IPR035428">
    <property type="entry name" value="FANCF"/>
</dbReference>
<dbReference type="GO" id="GO:0043240">
    <property type="term" value="C:Fanconi anaemia nuclear complex"/>
    <property type="evidence" value="ECO:0007669"/>
    <property type="project" value="InterPro"/>
</dbReference>
<dbReference type="AlphaFoldDB" id="A0AA36EL30"/>
<dbReference type="EMBL" id="OX465084">
    <property type="protein sequence ID" value="CAI9297370.1"/>
    <property type="molecule type" value="Genomic_DNA"/>
</dbReference>
<evidence type="ECO:0000256" key="1">
    <source>
        <dbReference type="SAM" id="MobiDB-lite"/>
    </source>
</evidence>
<sequence>MRPTNASGYQSSGRFAHWDPLNIKKAFQWGLFFENVFESIDANQDSIAELDAALSKLTSNPHFPQGLTHISSTTLETDYLDVYLDKLMLQNTTRSPQASVEEGKMDFSPKPSPKAKTYTKTDLTAFAIQGITKRQLAVSCVSSMETSVDVVSKTIAQGTSNELQEQQKAYVWSNWRMKTLSYLLDKQTIRLVSGASMIFSAPMAQWIQVFEQLDTSSEENETFELLLVGCISRRWNHVIKQFMSSCNEPFSIYTLYEGVHNLILKRFQNVKLMEETKDSKFKEHEIVEYLDAKLSNQIHRLWEIPPALVASSLPPWSRLFEAYASELLSQFKGKTTKIRCCSCSDGNKEHTECEVAERIWCLYIFHVSKIQT</sequence>
<dbReference type="Proteomes" id="UP001177003">
    <property type="component" value="Chromosome 8"/>
</dbReference>
<dbReference type="Pfam" id="PF11107">
    <property type="entry name" value="FANCF"/>
    <property type="match status" value="1"/>
</dbReference>
<reference evidence="2" key="1">
    <citation type="submission" date="2023-04" db="EMBL/GenBank/DDBJ databases">
        <authorList>
            <person name="Vijverberg K."/>
            <person name="Xiong W."/>
            <person name="Schranz E."/>
        </authorList>
    </citation>
    <scope>NUCLEOTIDE SEQUENCE</scope>
</reference>
<feature type="region of interest" description="Disordered" evidence="1">
    <location>
        <begin position="94"/>
        <end position="116"/>
    </location>
</feature>
<name>A0AA36EL30_LACSI</name>
<proteinExistence type="predicted"/>